<evidence type="ECO:0000313" key="3">
    <source>
        <dbReference type="Proteomes" id="UP000007094"/>
    </source>
</evidence>
<dbReference type="EMBL" id="CP001182">
    <property type="protein sequence ID" value="ASF49877.1"/>
    <property type="molecule type" value="Genomic_DNA"/>
</dbReference>
<dbReference type="KEGG" id="abn:AB57_06090"/>
<organism evidence="2 3">
    <name type="scientific">Acinetobacter baumannii (strain AB0057)</name>
    <dbReference type="NCBI Taxonomy" id="480119"/>
    <lineage>
        <taxon>Bacteria</taxon>
        <taxon>Pseudomonadati</taxon>
        <taxon>Pseudomonadota</taxon>
        <taxon>Gammaproteobacteria</taxon>
        <taxon>Moraxellales</taxon>
        <taxon>Moraxellaceae</taxon>
        <taxon>Acinetobacter</taxon>
        <taxon>Acinetobacter calcoaceticus/baumannii complex</taxon>
    </lineage>
</organism>
<dbReference type="InterPro" id="IPR007345">
    <property type="entry name" value="Polysacch_pyruvyl_Trfase"/>
</dbReference>
<dbReference type="RefSeq" id="WP_000877637.1">
    <property type="nucleotide sequence ID" value="NC_011586.2"/>
</dbReference>
<name>A0A7U5M006_ACIB5</name>
<evidence type="ECO:0000313" key="2">
    <source>
        <dbReference type="EMBL" id="ASF49877.1"/>
    </source>
</evidence>
<protein>
    <submittedName>
        <fullName evidence="2">Ptr1</fullName>
    </submittedName>
</protein>
<dbReference type="Proteomes" id="UP000007094">
    <property type="component" value="Chromosome"/>
</dbReference>
<sequence length="325" mass="36802">MKYSIMTYAEGDRWFNIGDYVQSLAAKQFLPQVDSYVNRECLGQYTGEPSKIILNGWFTHHPETWVPADNLIPLFVSLHINSSAASRMLSDKGVAYLKKHEPIGCRDHYTVRLLESKGIKAYFTGCLTLTLDSYAKKESNNDGKIYIVDPLYGFPNKDRIFTNTKSLIKGIIKGDILAMNSINEFMQNIFSKNLLDNAEYIKQELPSKSYTEDEKFKLAEGLLEKYSTAKLVITSRIHCALPCLALGTPVIYLKGFEKEFDACRMEGLSELFHTINVNRKTKEISANFPVSGLIDENINLINKPDYLTLANDLKETVSSFINNDS</sequence>
<gene>
    <name evidence="2" type="primary">ptr1</name>
    <name evidence="2" type="ORF">AB57_06090</name>
</gene>
<proteinExistence type="predicted"/>
<dbReference type="Pfam" id="PF04230">
    <property type="entry name" value="PS_pyruv_trans"/>
    <property type="match status" value="1"/>
</dbReference>
<accession>A0A7U5M006</accession>
<reference evidence="2 3" key="1">
    <citation type="journal article" date="2008" name="J. Bacteriol.">
        <title>Comparative genome sequence analysis of multidrug-resistant Acinetobacter baumannii.</title>
        <authorList>
            <person name="Adams M.D."/>
            <person name="Goglin K."/>
            <person name="Molyneaux N."/>
            <person name="Hujer K.M."/>
            <person name="Lavender H."/>
            <person name="Jamison J.J."/>
            <person name="MacDonald I.J."/>
            <person name="Martin K.M."/>
            <person name="Russo T."/>
            <person name="Campagnari A.A."/>
            <person name="Hujer A.M."/>
            <person name="Bonomo R.A."/>
            <person name="Gill S.R."/>
        </authorList>
    </citation>
    <scope>NUCLEOTIDE SEQUENCE [LARGE SCALE GENOMIC DNA]</scope>
    <source>
        <strain evidence="2 3">AB0057</strain>
    </source>
</reference>
<feature type="domain" description="Polysaccharide pyruvyl transferase" evidence="1">
    <location>
        <begin position="16"/>
        <end position="253"/>
    </location>
</feature>
<evidence type="ECO:0000259" key="1">
    <source>
        <dbReference type="Pfam" id="PF04230"/>
    </source>
</evidence>
<dbReference type="AlphaFoldDB" id="A0A7U5M006"/>